<dbReference type="Proteomes" id="UP000013893">
    <property type="component" value="Chromosome"/>
</dbReference>
<protein>
    <recommendedName>
        <fullName evidence="3">phosphoserine phosphatase</fullName>
        <ecNumber evidence="3">3.1.3.3</ecNumber>
    </recommendedName>
</protein>
<evidence type="ECO:0000313" key="11">
    <source>
        <dbReference type="EMBL" id="AGL62569.1"/>
    </source>
</evidence>
<gene>
    <name evidence="11" type="ORF">L336_0867</name>
</gene>
<dbReference type="STRING" id="1332188.L336_0867"/>
<evidence type="ECO:0000256" key="4">
    <source>
        <dbReference type="ARBA" id="ARBA00022605"/>
    </source>
</evidence>
<dbReference type="GO" id="GO:0000287">
    <property type="term" value="F:magnesium ion binding"/>
    <property type="evidence" value="ECO:0007669"/>
    <property type="project" value="TreeGrafter"/>
</dbReference>
<keyword evidence="7" id="KW-0460">Magnesium</keyword>
<dbReference type="NCBIfam" id="TIGR01488">
    <property type="entry name" value="HAD-SF-IB"/>
    <property type="match status" value="1"/>
</dbReference>
<evidence type="ECO:0000256" key="9">
    <source>
        <dbReference type="ARBA" id="ARBA00048138"/>
    </source>
</evidence>
<keyword evidence="5" id="KW-0479">Metal-binding</keyword>
<dbReference type="InterPro" id="IPR050582">
    <property type="entry name" value="HAD-like_SerB"/>
</dbReference>
<evidence type="ECO:0000256" key="2">
    <source>
        <dbReference type="ARBA" id="ARBA00005135"/>
    </source>
</evidence>
<dbReference type="HOGENOM" id="CLU_052657_1_2_0"/>
<evidence type="ECO:0000256" key="1">
    <source>
        <dbReference type="ARBA" id="ARBA00001946"/>
    </source>
</evidence>
<dbReference type="InterPro" id="IPR006385">
    <property type="entry name" value="HAD_hydro_SerB1"/>
</dbReference>
<evidence type="ECO:0000313" key="12">
    <source>
        <dbReference type="Proteomes" id="UP000013893"/>
    </source>
</evidence>
<dbReference type="EC" id="3.1.3.3" evidence="3"/>
<comment type="cofactor">
    <cofactor evidence="1">
        <name>Mg(2+)</name>
        <dbReference type="ChEBI" id="CHEBI:18420"/>
    </cofactor>
</comment>
<dbReference type="GO" id="GO:0006564">
    <property type="term" value="P:L-serine biosynthetic process"/>
    <property type="evidence" value="ECO:0007669"/>
    <property type="project" value="UniProtKB-KW"/>
</dbReference>
<organism evidence="11 12">
    <name type="scientific">Candidatus Saccharimonas aalborgensis</name>
    <dbReference type="NCBI Taxonomy" id="1332188"/>
    <lineage>
        <taxon>Bacteria</taxon>
        <taxon>Candidatus Saccharimonadota</taxon>
        <taxon>Candidatus Saccharimonadia</taxon>
        <taxon>Candidatus Saccharimonadales</taxon>
        <taxon>Candidatus Saccharimonadaceae</taxon>
        <taxon>Candidatus Saccharimonas</taxon>
    </lineage>
</organism>
<dbReference type="InterPro" id="IPR023214">
    <property type="entry name" value="HAD_sf"/>
</dbReference>
<evidence type="ECO:0000256" key="3">
    <source>
        <dbReference type="ARBA" id="ARBA00012640"/>
    </source>
</evidence>
<dbReference type="KEGG" id="saal:L336_0867"/>
<dbReference type="PANTHER" id="PTHR43344">
    <property type="entry name" value="PHOSPHOSERINE PHOSPHATASE"/>
    <property type="match status" value="1"/>
</dbReference>
<evidence type="ECO:0000256" key="8">
    <source>
        <dbReference type="ARBA" id="ARBA00023299"/>
    </source>
</evidence>
<proteinExistence type="predicted"/>
<accession>R4PNL1</accession>
<dbReference type="Gene3D" id="1.20.1440.100">
    <property type="entry name" value="SG protein - dephosphorylation function"/>
    <property type="match status" value="1"/>
</dbReference>
<evidence type="ECO:0000256" key="5">
    <source>
        <dbReference type="ARBA" id="ARBA00022723"/>
    </source>
</evidence>
<comment type="catalytic activity">
    <reaction evidence="9">
        <text>O-phospho-L-serine + H2O = L-serine + phosphate</text>
        <dbReference type="Rhea" id="RHEA:21208"/>
        <dbReference type="ChEBI" id="CHEBI:15377"/>
        <dbReference type="ChEBI" id="CHEBI:33384"/>
        <dbReference type="ChEBI" id="CHEBI:43474"/>
        <dbReference type="ChEBI" id="CHEBI:57524"/>
        <dbReference type="EC" id="3.1.3.3"/>
    </reaction>
</comment>
<dbReference type="OrthoDB" id="9794212at2"/>
<dbReference type="Pfam" id="PF12710">
    <property type="entry name" value="HAD"/>
    <property type="match status" value="1"/>
</dbReference>
<dbReference type="GO" id="GO:0036424">
    <property type="term" value="F:L-phosphoserine phosphatase activity"/>
    <property type="evidence" value="ECO:0007669"/>
    <property type="project" value="TreeGrafter"/>
</dbReference>
<dbReference type="SUPFAM" id="SSF56784">
    <property type="entry name" value="HAD-like"/>
    <property type="match status" value="1"/>
</dbReference>
<sequence length="245" mass="27529">MSSKKQPLAIIDIDGTLFRWQLYHELVFKLKEQGYFGEEIAKQLDKSFNQWVSRKASFASYEQFVVDTLVGNLTSIPSHAFDEAAHQVVAESGHKIYVYTHKLIKKLRKDGYYILALSGSQQEVVAPFAARYGFDDCIGSVYERSGDSFTGKIERYVPGSKRTIISDYVKEHDLTLTESVAVGDSDSDIGMLELVTYPIAFNPTVELLHTARQRGWKVVIERKNIAYTLTGAAGDPYVLATADRL</sequence>
<name>R4PNL1_9BACT</name>
<dbReference type="GO" id="GO:0005737">
    <property type="term" value="C:cytoplasm"/>
    <property type="evidence" value="ECO:0007669"/>
    <property type="project" value="TreeGrafter"/>
</dbReference>
<dbReference type="Gene3D" id="3.40.50.1000">
    <property type="entry name" value="HAD superfamily/HAD-like"/>
    <property type="match status" value="1"/>
</dbReference>
<keyword evidence="6" id="KW-0378">Hydrolase</keyword>
<evidence type="ECO:0000256" key="6">
    <source>
        <dbReference type="ARBA" id="ARBA00022801"/>
    </source>
</evidence>
<keyword evidence="4" id="KW-0028">Amino-acid biosynthesis</keyword>
<keyword evidence="12" id="KW-1185">Reference proteome</keyword>
<evidence type="ECO:0000256" key="10">
    <source>
        <dbReference type="ARBA" id="ARBA00048523"/>
    </source>
</evidence>
<comment type="catalytic activity">
    <reaction evidence="10">
        <text>O-phospho-D-serine + H2O = D-serine + phosphate</text>
        <dbReference type="Rhea" id="RHEA:24873"/>
        <dbReference type="ChEBI" id="CHEBI:15377"/>
        <dbReference type="ChEBI" id="CHEBI:35247"/>
        <dbReference type="ChEBI" id="CHEBI:43474"/>
        <dbReference type="ChEBI" id="CHEBI:58680"/>
        <dbReference type="EC" id="3.1.3.3"/>
    </reaction>
</comment>
<dbReference type="NCBIfam" id="TIGR01490">
    <property type="entry name" value="HAD-SF-IB-hyp1"/>
    <property type="match status" value="1"/>
</dbReference>
<dbReference type="PANTHER" id="PTHR43344:SF2">
    <property type="entry name" value="PHOSPHOSERINE PHOSPHATASE"/>
    <property type="match status" value="1"/>
</dbReference>
<dbReference type="AlphaFoldDB" id="R4PNL1"/>
<keyword evidence="8" id="KW-0718">Serine biosynthesis</keyword>
<comment type="pathway">
    <text evidence="2">Amino-acid biosynthesis; L-serine biosynthesis; L-serine from 3-phospho-D-glycerate: step 3/3.</text>
</comment>
<dbReference type="RefSeq" id="WP_015642019.1">
    <property type="nucleotide sequence ID" value="NC_021219.1"/>
</dbReference>
<dbReference type="EMBL" id="CP005957">
    <property type="protein sequence ID" value="AGL62569.1"/>
    <property type="molecule type" value="Genomic_DNA"/>
</dbReference>
<dbReference type="InterPro" id="IPR036412">
    <property type="entry name" value="HAD-like_sf"/>
</dbReference>
<evidence type="ECO:0000256" key="7">
    <source>
        <dbReference type="ARBA" id="ARBA00022842"/>
    </source>
</evidence>
<reference evidence="11 12" key="1">
    <citation type="journal article" date="2013" name="Nat. Biotechnol.">
        <title>Genome sequences of rare, uncultured bacteria obtained by differential coverage binning of multiple metagenomes.</title>
        <authorList>
            <person name="Albertsen M."/>
            <person name="Hugenholtz P."/>
            <person name="Skarshewski A."/>
            <person name="Nielsen K.L."/>
            <person name="Tyson G.W."/>
            <person name="Nielsen P.H."/>
        </authorList>
    </citation>
    <scope>NUCLEOTIDE SEQUENCE [LARGE SCALE GENOMIC DNA]</scope>
    <source>
        <strain evidence="11">TM71</strain>
    </source>
</reference>